<feature type="region of interest" description="Disordered" evidence="1">
    <location>
        <begin position="239"/>
        <end position="261"/>
    </location>
</feature>
<name>A0A498SMP6_ACAVI</name>
<evidence type="ECO:0000256" key="2">
    <source>
        <dbReference type="SAM" id="Phobius"/>
    </source>
</evidence>
<keyword evidence="2" id="KW-0472">Membrane</keyword>
<dbReference type="Proteomes" id="UP000276991">
    <property type="component" value="Unassembled WGS sequence"/>
</dbReference>
<dbReference type="AlphaFoldDB" id="A0A498SMP6"/>
<feature type="compositionally biased region" description="Polar residues" evidence="1">
    <location>
        <begin position="239"/>
        <end position="258"/>
    </location>
</feature>
<protein>
    <submittedName>
        <fullName evidence="3">Uncharacterized protein</fullName>
    </submittedName>
</protein>
<keyword evidence="4" id="KW-1185">Reference proteome</keyword>
<keyword evidence="2" id="KW-1133">Transmembrane helix</keyword>
<proteinExistence type="predicted"/>
<evidence type="ECO:0000313" key="4">
    <source>
        <dbReference type="Proteomes" id="UP000276991"/>
    </source>
</evidence>
<dbReference type="OrthoDB" id="5847395at2759"/>
<sequence length="305" mass="33388">MWLPRLMRAANEEQEHRATIGLPGHAAQNLFGTLVTCDCGHLASCRRTAPLVCSRNDTQALKHRFTLVKWCCVAFLLLIFTLIAFSGLLTTTPAELTSGSSYLFLTIIITSLLLFGGLCCLRARTICRHRNVRHGSLHCRRGHYQSHSLRLPVSLFAHSAYSRSHIHSPPNSFRFSESPFYNALLEACTAPLPTYNEAIKEPVFAPPAYSAIVTHSSATPVSSLNGTNTHHISTSVLSLSGNERIGESTSSNGGSSKQELLVQSQSHVVETVTSVEVHHTDETENEVMQTKEVDCDEGLHPALAS</sequence>
<keyword evidence="2" id="KW-0812">Transmembrane</keyword>
<reference evidence="3 4" key="1">
    <citation type="submission" date="2018-08" db="EMBL/GenBank/DDBJ databases">
        <authorList>
            <person name="Laetsch R D."/>
            <person name="Stevens L."/>
            <person name="Kumar S."/>
            <person name="Blaxter L. M."/>
        </authorList>
    </citation>
    <scope>NUCLEOTIDE SEQUENCE [LARGE SCALE GENOMIC DNA]</scope>
</reference>
<evidence type="ECO:0000313" key="3">
    <source>
        <dbReference type="EMBL" id="VBB30026.1"/>
    </source>
</evidence>
<organism evidence="3 4">
    <name type="scientific">Acanthocheilonema viteae</name>
    <name type="common">Filarial nematode worm</name>
    <name type="synonym">Dipetalonema viteae</name>
    <dbReference type="NCBI Taxonomy" id="6277"/>
    <lineage>
        <taxon>Eukaryota</taxon>
        <taxon>Metazoa</taxon>
        <taxon>Ecdysozoa</taxon>
        <taxon>Nematoda</taxon>
        <taxon>Chromadorea</taxon>
        <taxon>Rhabditida</taxon>
        <taxon>Spirurina</taxon>
        <taxon>Spiruromorpha</taxon>
        <taxon>Filarioidea</taxon>
        <taxon>Onchocercidae</taxon>
        <taxon>Acanthocheilonema</taxon>
    </lineage>
</organism>
<dbReference type="EMBL" id="UPTC01000766">
    <property type="protein sequence ID" value="VBB30026.1"/>
    <property type="molecule type" value="Genomic_DNA"/>
</dbReference>
<feature type="transmembrane region" description="Helical" evidence="2">
    <location>
        <begin position="101"/>
        <end position="121"/>
    </location>
</feature>
<accession>A0A498SMP6</accession>
<feature type="transmembrane region" description="Helical" evidence="2">
    <location>
        <begin position="67"/>
        <end position="89"/>
    </location>
</feature>
<gene>
    <name evidence="3" type="ORF">NAV_LOCUS4817</name>
</gene>
<evidence type="ECO:0000256" key="1">
    <source>
        <dbReference type="SAM" id="MobiDB-lite"/>
    </source>
</evidence>